<evidence type="ECO:0000256" key="4">
    <source>
        <dbReference type="PROSITE-ProRule" id="PRU00335"/>
    </source>
</evidence>
<proteinExistence type="predicted"/>
<dbReference type="InterPro" id="IPR050109">
    <property type="entry name" value="HTH-type_TetR-like_transc_reg"/>
</dbReference>
<dbReference type="InterPro" id="IPR011075">
    <property type="entry name" value="TetR_C"/>
</dbReference>
<evidence type="ECO:0000313" key="7">
    <source>
        <dbReference type="Proteomes" id="UP001432000"/>
    </source>
</evidence>
<protein>
    <submittedName>
        <fullName evidence="6">TetR/AcrR family transcriptional regulator</fullName>
    </submittedName>
</protein>
<reference evidence="6 7" key="1">
    <citation type="submission" date="2024-03" db="EMBL/GenBank/DDBJ databases">
        <title>Natural products discovery in diverse microorganisms through a two-stage MS feature dereplication strategy.</title>
        <authorList>
            <person name="Zhang R."/>
        </authorList>
    </citation>
    <scope>NUCLEOTIDE SEQUENCE [LARGE SCALE GENOMIC DNA]</scope>
    <source>
        <strain evidence="6 7">18930</strain>
    </source>
</reference>
<dbReference type="SUPFAM" id="SSF46689">
    <property type="entry name" value="Homeodomain-like"/>
    <property type="match status" value="1"/>
</dbReference>
<keyword evidence="1" id="KW-0805">Transcription regulation</keyword>
<keyword evidence="7" id="KW-1185">Reference proteome</keyword>
<dbReference type="PANTHER" id="PTHR30055:SF148">
    <property type="entry name" value="TETR-FAMILY TRANSCRIPTIONAL REGULATOR"/>
    <property type="match status" value="1"/>
</dbReference>
<dbReference type="PANTHER" id="PTHR30055">
    <property type="entry name" value="HTH-TYPE TRANSCRIPTIONAL REGULATOR RUTR"/>
    <property type="match status" value="1"/>
</dbReference>
<dbReference type="Gene3D" id="1.10.10.60">
    <property type="entry name" value="Homeodomain-like"/>
    <property type="match status" value="1"/>
</dbReference>
<dbReference type="InterPro" id="IPR001647">
    <property type="entry name" value="HTH_TetR"/>
</dbReference>
<gene>
    <name evidence="6" type="ORF">WDS16_06445</name>
</gene>
<evidence type="ECO:0000256" key="3">
    <source>
        <dbReference type="ARBA" id="ARBA00023163"/>
    </source>
</evidence>
<organism evidence="6 7">
    <name type="scientific">Rhodococcus sovatensis</name>
    <dbReference type="NCBI Taxonomy" id="1805840"/>
    <lineage>
        <taxon>Bacteria</taxon>
        <taxon>Bacillati</taxon>
        <taxon>Actinomycetota</taxon>
        <taxon>Actinomycetes</taxon>
        <taxon>Mycobacteriales</taxon>
        <taxon>Nocardiaceae</taxon>
        <taxon>Rhodococcus</taxon>
    </lineage>
</organism>
<dbReference type="Pfam" id="PF16859">
    <property type="entry name" value="TetR_C_11"/>
    <property type="match status" value="1"/>
</dbReference>
<dbReference type="PRINTS" id="PR00455">
    <property type="entry name" value="HTHTETR"/>
</dbReference>
<dbReference type="InterPro" id="IPR009057">
    <property type="entry name" value="Homeodomain-like_sf"/>
</dbReference>
<feature type="domain" description="HTH tetR-type" evidence="5">
    <location>
        <begin position="13"/>
        <end position="73"/>
    </location>
</feature>
<dbReference type="EMBL" id="CP147846">
    <property type="protein sequence ID" value="WXG70155.1"/>
    <property type="molecule type" value="Genomic_DNA"/>
</dbReference>
<accession>A0ABZ2PLV8</accession>
<keyword evidence="2 4" id="KW-0238">DNA-binding</keyword>
<dbReference type="Pfam" id="PF00440">
    <property type="entry name" value="TetR_N"/>
    <property type="match status" value="1"/>
</dbReference>
<name>A0ABZ2PLV8_9NOCA</name>
<dbReference type="RefSeq" id="WP_338891366.1">
    <property type="nucleotide sequence ID" value="NZ_CP147846.1"/>
</dbReference>
<evidence type="ECO:0000259" key="5">
    <source>
        <dbReference type="PROSITE" id="PS50977"/>
    </source>
</evidence>
<dbReference type="InterPro" id="IPR036271">
    <property type="entry name" value="Tet_transcr_reg_TetR-rel_C_sf"/>
</dbReference>
<evidence type="ECO:0000256" key="2">
    <source>
        <dbReference type="ARBA" id="ARBA00023125"/>
    </source>
</evidence>
<sequence length="193" mass="21636">MTEPHKGGRPRSDATRHAILSAAYDELQAVGFRAIAMERIARRAGSSKTTLYRWWPSKAAILLEAVNERSDRYPGFDDTGDVYVDLLEEIRGVIKFYLSDSGAAMLDLVAESRFDPDLASAIRDDFIAHRRAATRVTWKRGVARGQIRADVDVEVVMDALWGSLYYKLLVSHNPPDMGFADQLMNTFWPAITG</sequence>
<feature type="DNA-binding region" description="H-T-H motif" evidence="4">
    <location>
        <begin position="36"/>
        <end position="55"/>
    </location>
</feature>
<keyword evidence="3" id="KW-0804">Transcription</keyword>
<dbReference type="Gene3D" id="1.10.357.10">
    <property type="entry name" value="Tetracycline Repressor, domain 2"/>
    <property type="match status" value="1"/>
</dbReference>
<dbReference type="SUPFAM" id="SSF48498">
    <property type="entry name" value="Tetracyclin repressor-like, C-terminal domain"/>
    <property type="match status" value="1"/>
</dbReference>
<evidence type="ECO:0000256" key="1">
    <source>
        <dbReference type="ARBA" id="ARBA00023015"/>
    </source>
</evidence>
<dbReference type="Proteomes" id="UP001432000">
    <property type="component" value="Chromosome"/>
</dbReference>
<evidence type="ECO:0000313" key="6">
    <source>
        <dbReference type="EMBL" id="WXG70155.1"/>
    </source>
</evidence>
<dbReference type="PROSITE" id="PS50977">
    <property type="entry name" value="HTH_TETR_2"/>
    <property type="match status" value="1"/>
</dbReference>